<reference evidence="5 6" key="1">
    <citation type="submission" date="2021-03" db="EMBL/GenBank/DDBJ databases">
        <title>Genomic Encyclopedia of Type Strains, Phase IV (KMG-IV): sequencing the most valuable type-strain genomes for metagenomic binning, comparative biology and taxonomic classification.</title>
        <authorList>
            <person name="Goeker M."/>
        </authorList>
    </citation>
    <scope>NUCLEOTIDE SEQUENCE [LARGE SCALE GENOMIC DNA]</scope>
    <source>
        <strain evidence="5 6">DSM 27512</strain>
    </source>
</reference>
<dbReference type="RefSeq" id="WP_209661215.1">
    <property type="nucleotide sequence ID" value="NZ_JAGGLI010000022.1"/>
</dbReference>
<feature type="domain" description="BMC" evidence="4">
    <location>
        <begin position="4"/>
        <end position="86"/>
    </location>
</feature>
<proteinExistence type="inferred from homology"/>
<dbReference type="PIRSF" id="PIRSF034834">
    <property type="entry name" value="PduT"/>
    <property type="match status" value="1"/>
</dbReference>
<organism evidence="5 6">
    <name type="scientific">Acetoanaerobium pronyense</name>
    <dbReference type="NCBI Taxonomy" id="1482736"/>
    <lineage>
        <taxon>Bacteria</taxon>
        <taxon>Bacillati</taxon>
        <taxon>Bacillota</taxon>
        <taxon>Clostridia</taxon>
        <taxon>Peptostreptococcales</taxon>
        <taxon>Filifactoraceae</taxon>
        <taxon>Acetoanaerobium</taxon>
    </lineage>
</organism>
<dbReference type="Proteomes" id="UP001314903">
    <property type="component" value="Unassembled WGS sequence"/>
</dbReference>
<dbReference type="PANTHER" id="PTHR33941:SF11">
    <property type="entry name" value="BACTERIAL MICROCOMPARTMENT SHELL PROTEIN PDUJ"/>
    <property type="match status" value="1"/>
</dbReference>
<evidence type="ECO:0000313" key="6">
    <source>
        <dbReference type="Proteomes" id="UP001314903"/>
    </source>
</evidence>
<dbReference type="Gene3D" id="3.30.70.1710">
    <property type="match status" value="2"/>
</dbReference>
<gene>
    <name evidence="5" type="ORF">J2Z35_001963</name>
</gene>
<comment type="caution">
    <text evidence="5">The sequence shown here is derived from an EMBL/GenBank/DDBJ whole genome shotgun (WGS) entry which is preliminary data.</text>
</comment>
<evidence type="ECO:0000256" key="1">
    <source>
        <dbReference type="ARBA" id="ARBA00024322"/>
    </source>
</evidence>
<keyword evidence="6" id="KW-1185">Reference proteome</keyword>
<dbReference type="SMART" id="SM00877">
    <property type="entry name" value="BMC"/>
    <property type="match status" value="2"/>
</dbReference>
<feature type="domain" description="BMC" evidence="4">
    <location>
        <begin position="96"/>
        <end position="182"/>
    </location>
</feature>
<comment type="subcellular location">
    <subcellularLocation>
        <location evidence="1">Bacterial microcompartment</location>
    </subcellularLocation>
</comment>
<evidence type="ECO:0000256" key="2">
    <source>
        <dbReference type="ARBA" id="ARBA00024446"/>
    </source>
</evidence>
<keyword evidence="2" id="KW-1283">Bacterial microcompartment</keyword>
<sequence>MIRTLGLIELNSIARGYEVADAMLKSANVELVKAHSICPGKFIAMVSGDVGAVNASVEAGLEIGKEFVVDELILPNLHPGIIPAITGTGEIGYGDSLGVLEFFAVASGIVAADKAAKAADVELIEIRLGFAVGGKSFLTLTGDVSAVNAAIEAGADAAMESGLLVNKAVIPRPHQGIMDSLG</sequence>
<dbReference type="InterPro" id="IPR044872">
    <property type="entry name" value="CcmK/CsoS1_BMC"/>
</dbReference>
<dbReference type="SUPFAM" id="SSF143414">
    <property type="entry name" value="CcmK-like"/>
    <property type="match status" value="2"/>
</dbReference>
<dbReference type="InterPro" id="IPR011238">
    <property type="entry name" value="Micro_shell_prot_PduT"/>
</dbReference>
<protein>
    <submittedName>
        <fullName evidence="5">Microcompartment protein CcmL/EutN</fullName>
    </submittedName>
</protein>
<evidence type="ECO:0000313" key="5">
    <source>
        <dbReference type="EMBL" id="MBP2028162.1"/>
    </source>
</evidence>
<dbReference type="EMBL" id="JAGGLI010000022">
    <property type="protein sequence ID" value="MBP2028162.1"/>
    <property type="molecule type" value="Genomic_DNA"/>
</dbReference>
<dbReference type="CDD" id="cd07054">
    <property type="entry name" value="BMC_PduT_repeat2"/>
    <property type="match status" value="1"/>
</dbReference>
<dbReference type="CDD" id="cd07053">
    <property type="entry name" value="BMC_PduT_repeat1"/>
    <property type="match status" value="1"/>
</dbReference>
<comment type="similarity">
    <text evidence="3">Belongs to the bacterial microcompartments protein family.</text>
</comment>
<dbReference type="InterPro" id="IPR000249">
    <property type="entry name" value="BMC_dom"/>
</dbReference>
<evidence type="ECO:0000256" key="3">
    <source>
        <dbReference type="PROSITE-ProRule" id="PRU01278"/>
    </source>
</evidence>
<dbReference type="PROSITE" id="PS51930">
    <property type="entry name" value="BMC_2"/>
    <property type="match status" value="2"/>
</dbReference>
<dbReference type="Pfam" id="PF00936">
    <property type="entry name" value="BMC"/>
    <property type="match status" value="2"/>
</dbReference>
<accession>A0ABS4KK57</accession>
<dbReference type="InterPro" id="IPR050575">
    <property type="entry name" value="BMC_shell"/>
</dbReference>
<dbReference type="PANTHER" id="PTHR33941">
    <property type="entry name" value="PROPANEDIOL UTILIZATION PROTEIN PDUA"/>
    <property type="match status" value="1"/>
</dbReference>
<evidence type="ECO:0000259" key="4">
    <source>
        <dbReference type="PROSITE" id="PS51930"/>
    </source>
</evidence>
<dbReference type="InterPro" id="IPR037233">
    <property type="entry name" value="CcmK-like_sf"/>
</dbReference>
<name>A0ABS4KK57_9FIRM</name>